<accession>A0A831RWX7</accession>
<dbReference type="InterPro" id="IPR036271">
    <property type="entry name" value="Tet_transcr_reg_TetR-rel_C_sf"/>
</dbReference>
<comment type="caution">
    <text evidence="2">The sequence shown here is derived from an EMBL/GenBank/DDBJ whole genome shotgun (WGS) entry which is preliminary data.</text>
</comment>
<evidence type="ECO:0000313" key="2">
    <source>
        <dbReference type="EMBL" id="HEC05863.1"/>
    </source>
</evidence>
<proteinExistence type="predicted"/>
<evidence type="ECO:0000259" key="1">
    <source>
        <dbReference type="Pfam" id="PF22276"/>
    </source>
</evidence>
<organism evidence="2">
    <name type="scientific">Thiolapillus brandeum</name>
    <dbReference type="NCBI Taxonomy" id="1076588"/>
    <lineage>
        <taxon>Bacteria</taxon>
        <taxon>Pseudomonadati</taxon>
        <taxon>Pseudomonadota</taxon>
        <taxon>Gammaproteobacteria</taxon>
        <taxon>Chromatiales</taxon>
        <taxon>Sedimenticolaceae</taxon>
        <taxon>Thiolapillus</taxon>
    </lineage>
</organism>
<dbReference type="InterPro" id="IPR054580">
    <property type="entry name" value="SlmA-like_C"/>
</dbReference>
<dbReference type="Proteomes" id="UP000886339">
    <property type="component" value="Unassembled WGS sequence"/>
</dbReference>
<dbReference type="Pfam" id="PF22276">
    <property type="entry name" value="SlmA-like_C"/>
    <property type="match status" value="1"/>
</dbReference>
<dbReference type="SUPFAM" id="SSF48498">
    <property type="entry name" value="Tetracyclin repressor-like, C-terminal domain"/>
    <property type="match status" value="1"/>
</dbReference>
<dbReference type="NCBIfam" id="NF007015">
    <property type="entry name" value="PRK09480.1"/>
    <property type="match status" value="1"/>
</dbReference>
<reference evidence="2" key="1">
    <citation type="journal article" date="2020" name="mSystems">
        <title>Genome- and Community-Level Interaction Insights into Carbon Utilization and Element Cycling Functions of Hydrothermarchaeota in Hydrothermal Sediment.</title>
        <authorList>
            <person name="Zhou Z."/>
            <person name="Liu Y."/>
            <person name="Xu W."/>
            <person name="Pan J."/>
            <person name="Luo Z.H."/>
            <person name="Li M."/>
        </authorList>
    </citation>
    <scope>NUCLEOTIDE SEQUENCE [LARGE SCALE GENOMIC DNA]</scope>
    <source>
        <strain evidence="2">HyVt-458</strain>
    </source>
</reference>
<sequence>ALYRHFPSKARMFEGLISFAEDGIFTRINQILEEDRETRQRSARILYLMLAFAERNPGIVRVLLGDALMGEHERLHDRIEAFFGRLQTQLRQVLRESQMREDIQLAVTPEAAAEMLVVYVEGRMRQFLRTRFQTTPLSNWEAEWRILDAGIFG</sequence>
<dbReference type="EMBL" id="DRLF01000127">
    <property type="protein sequence ID" value="HEC05863.1"/>
    <property type="molecule type" value="Genomic_DNA"/>
</dbReference>
<gene>
    <name evidence="2" type="primary">slmA</name>
    <name evidence="2" type="ORF">ENJ12_03375</name>
</gene>
<dbReference type="Gene3D" id="1.10.357.10">
    <property type="entry name" value="Tetracycline Repressor, domain 2"/>
    <property type="match status" value="1"/>
</dbReference>
<feature type="domain" description="Nucleoid occlusion factor SlmA-like C-terminal" evidence="1">
    <location>
        <begin position="38"/>
        <end position="147"/>
    </location>
</feature>
<name>A0A831RWX7_9GAMM</name>
<dbReference type="AlphaFoldDB" id="A0A831RWX7"/>
<protein>
    <submittedName>
        <fullName evidence="2">Nucleoid occlusion factor SlmA</fullName>
    </submittedName>
</protein>
<feature type="non-terminal residue" evidence="2">
    <location>
        <position position="1"/>
    </location>
</feature>